<protein>
    <submittedName>
        <fullName evidence="1">Uncharacterized protein</fullName>
    </submittedName>
</protein>
<dbReference type="AlphaFoldDB" id="A0AAN8EXZ3"/>
<dbReference type="EMBL" id="JAKLMC020000055">
    <property type="protein sequence ID" value="KAK5948041.1"/>
    <property type="molecule type" value="Genomic_DNA"/>
</dbReference>
<organism evidence="1 2">
    <name type="scientific">Knufia fluminis</name>
    <dbReference type="NCBI Taxonomy" id="191047"/>
    <lineage>
        <taxon>Eukaryota</taxon>
        <taxon>Fungi</taxon>
        <taxon>Dikarya</taxon>
        <taxon>Ascomycota</taxon>
        <taxon>Pezizomycotina</taxon>
        <taxon>Eurotiomycetes</taxon>
        <taxon>Chaetothyriomycetidae</taxon>
        <taxon>Chaetothyriales</taxon>
        <taxon>Trichomeriaceae</taxon>
        <taxon>Knufia</taxon>
    </lineage>
</organism>
<proteinExistence type="predicted"/>
<accession>A0AAN8EXZ3</accession>
<dbReference type="Proteomes" id="UP001316803">
    <property type="component" value="Unassembled WGS sequence"/>
</dbReference>
<gene>
    <name evidence="1" type="ORF">OHC33_010969</name>
</gene>
<comment type="caution">
    <text evidence="1">The sequence shown here is derived from an EMBL/GenBank/DDBJ whole genome shotgun (WGS) entry which is preliminary data.</text>
</comment>
<keyword evidence="2" id="KW-1185">Reference proteome</keyword>
<evidence type="ECO:0000313" key="1">
    <source>
        <dbReference type="EMBL" id="KAK5948041.1"/>
    </source>
</evidence>
<name>A0AAN8EXZ3_9EURO</name>
<sequence>MQIGVNMLTDQAPNPKARSFLKRSTSQRQCPICNRLRCPLRTHQAFAKRLKERQQNASLHQIDDEKPDPFVRHPIPMTAELERFYAQGFLRWNSDFKGPERHLFPISRFRAVLHNAWDDEALHYGILSIVATQTSMLRDGKVDQTALELQVKIINLQRRALAHGEMSDARVMTALCIMSNAWASNESEDLSVHMELITTWLHRRKGLQYLGMEGILADNLMYGDHTRAITYNQKPHYQIKLPAISSESAPQPGNAYLQLRLRGLVSEEVATAATNYVVLVKIFDKAAKGRCTPSQSTYFAYLANVVEYQLACANSVLHGTNTLDECIVLACLVSNHSLLRNYGQLAPSIPEIERRLWRCLDHLRGEQYFQIHRLLDVEFYLVCMGTVTSVRRASPFEERMVNIMGQMRRNSSLVPAFYDLCDILEKYGWSESVCLTLYARIWNKSSDMQLVEAGQHE</sequence>
<reference evidence="1 2" key="1">
    <citation type="submission" date="2022-12" db="EMBL/GenBank/DDBJ databases">
        <title>Genomic features and morphological characterization of a novel Knufia sp. strain isolated from spacecraft assembly facility.</title>
        <authorList>
            <person name="Teixeira M."/>
            <person name="Chander A.M."/>
            <person name="Stajich J.E."/>
            <person name="Venkateswaran K."/>
        </authorList>
    </citation>
    <scope>NUCLEOTIDE SEQUENCE [LARGE SCALE GENOMIC DNA]</scope>
    <source>
        <strain evidence="1 2">FJI-L2-BK-P2</strain>
    </source>
</reference>
<evidence type="ECO:0000313" key="2">
    <source>
        <dbReference type="Proteomes" id="UP001316803"/>
    </source>
</evidence>